<dbReference type="EMBL" id="SXDP01000003">
    <property type="protein sequence ID" value="NEZ46821.1"/>
    <property type="molecule type" value="Genomic_DNA"/>
</dbReference>
<accession>A0A6M0R995</accession>
<reference evidence="2 3" key="1">
    <citation type="submission" date="2019-04" db="EMBL/GenBank/DDBJ databases">
        <title>Genome sequencing of Clostridium botulinum Groups I-IV and Clostridium butyricum.</title>
        <authorList>
            <person name="Brunt J."/>
            <person name="Van Vliet A.H.M."/>
            <person name="Stringer S.C."/>
            <person name="Carter A.T."/>
            <person name="Peck M.W."/>
        </authorList>
    </citation>
    <scope>NUCLEOTIDE SEQUENCE [LARGE SCALE GENOMIC DNA]</scope>
    <source>
        <strain evidence="2 3">IFR 18/094</strain>
    </source>
</reference>
<feature type="domain" description="Two component regulator three Y" evidence="1">
    <location>
        <begin position="313"/>
        <end position="377"/>
    </location>
</feature>
<dbReference type="NCBIfam" id="NF010681">
    <property type="entry name" value="PRK14081.1"/>
    <property type="match status" value="1"/>
</dbReference>
<name>A0A6M0R995_9CLOT</name>
<evidence type="ECO:0000313" key="3">
    <source>
        <dbReference type="Proteomes" id="UP000473885"/>
    </source>
</evidence>
<keyword evidence="3" id="KW-1185">Reference proteome</keyword>
<feature type="domain" description="Two component regulator three Y" evidence="1">
    <location>
        <begin position="216"/>
        <end position="284"/>
    </location>
</feature>
<dbReference type="AlphaFoldDB" id="A0A6M0R995"/>
<dbReference type="Pfam" id="PF07495">
    <property type="entry name" value="Y_Y_Y"/>
    <property type="match status" value="4"/>
</dbReference>
<protein>
    <submittedName>
        <fullName evidence="2">Triple tyrosine motif-containing protein</fullName>
    </submittedName>
</protein>
<feature type="domain" description="Two component regulator three Y" evidence="1">
    <location>
        <begin position="30"/>
        <end position="91"/>
    </location>
</feature>
<evidence type="ECO:0000259" key="1">
    <source>
        <dbReference type="Pfam" id="PF07495"/>
    </source>
</evidence>
<gene>
    <name evidence="2" type="ORF">FDF74_06265</name>
</gene>
<dbReference type="RefSeq" id="WP_163249017.1">
    <property type="nucleotide sequence ID" value="NZ_SXDP01000003.1"/>
</dbReference>
<evidence type="ECO:0000313" key="2">
    <source>
        <dbReference type="EMBL" id="NEZ46821.1"/>
    </source>
</evidence>
<feature type="domain" description="Two component regulator three Y" evidence="1">
    <location>
        <begin position="508"/>
        <end position="572"/>
    </location>
</feature>
<dbReference type="Proteomes" id="UP000473885">
    <property type="component" value="Unassembled WGS sequence"/>
</dbReference>
<sequence>MEELNIVFDKESPQEKDSVINIIANMECDRKIVYKFIIGKDSIWNTVRQFSDSNIYKWHPKEDGKYIIMVQAKYKGESKPFNAIAKCDYIIGENDEKLIKNVYLNKDDLNLGEKLEVVVESTKFPLMFRYWIREDSNWSMLKDYCTENIVSFTVKKSGIQELLVECKSLNSTSEYDDFATAVYKVNSIDNIEIVDFKCLTNDIICNEELIFNVEAVYSEERNILYKFIKINPQGECECIQNYSSKNMVCYKENKSGEYKLLCLVKDIYSQNEFDDRAVLKFVVKPYKDIVIRKFTANLNSPQMCETPIELKINAEGGQELLYRFKIEGKHSENSGYTRSSTYLWNPMLKGKYKIEASVKDVSSEEEYEDISYIDYNIEENFNKEPITIEKVILDKGNNVVKGQEVIIRVMSDGMDNARYSFIVRKNGIEKERIEYGSCNWTKFFPDEIGVYEIEVLAKHRYSSREYDSHFITYINSYSYIPANIDYVLYPIKESYIVGDEILIKVITENSKENLVKYILNINNQRVEETDFISDKSFMYVTKCSGVYNIEILAKNKNSDRDFDSKKEININVREAMPITNTKIKINDTDIKINETVTFTVESEGGQGVLYQFYLMNKDEWQLVQDYSRKNYYTFMPFNKGKYEILALSKSTYCKCAYEDYDILRFKV</sequence>
<comment type="caution">
    <text evidence="2">The sequence shown here is derived from an EMBL/GenBank/DDBJ whole genome shotgun (WGS) entry which is preliminary data.</text>
</comment>
<dbReference type="InterPro" id="IPR011123">
    <property type="entry name" value="Y_Y_Y"/>
</dbReference>
<proteinExistence type="predicted"/>
<organism evidence="2 3">
    <name type="scientific">Clostridium niameyense</name>
    <dbReference type="NCBI Taxonomy" id="1622073"/>
    <lineage>
        <taxon>Bacteria</taxon>
        <taxon>Bacillati</taxon>
        <taxon>Bacillota</taxon>
        <taxon>Clostridia</taxon>
        <taxon>Eubacteriales</taxon>
        <taxon>Clostridiaceae</taxon>
        <taxon>Clostridium</taxon>
    </lineage>
</organism>